<keyword evidence="1" id="KW-0812">Transmembrane</keyword>
<keyword evidence="1" id="KW-1133">Transmembrane helix</keyword>
<dbReference type="EMBL" id="MLCO01000153">
    <property type="protein sequence ID" value="ONG51804.1"/>
    <property type="molecule type" value="Genomic_DNA"/>
</dbReference>
<gene>
    <name evidence="2" type="ORF">BKE38_15550</name>
</gene>
<protein>
    <recommendedName>
        <fullName evidence="4">PhnA-like protein</fullName>
    </recommendedName>
</protein>
<accession>A0A1V2H2U9</accession>
<feature type="transmembrane region" description="Helical" evidence="1">
    <location>
        <begin position="20"/>
        <end position="49"/>
    </location>
</feature>
<keyword evidence="1" id="KW-0472">Membrane</keyword>
<name>A0A1V2H2U9_9PROT</name>
<sequence length="280" mass="27933">MSLGETELPATYQSPVSAISWGAILGGAAGAAAVSLILVLLGTGFGLAIASPWSGPTATAVGVTAAVWLVITQWLSSGIGGYIAGRLRTHWASVHADEVYFRDTAHGFLAWAVATLVTVGVLASAASGAIGAGARAVSAVGGGAVQAAASTAGPALARSYDIDSLFRRAQPVVQGEEGQAAAEAGRIIANGIAQGEVPEADRAYLAQLVAARAEIPPAEARSRVDAAVTRAQQAAEQAKQAAETARKSAATTALFTALSMLIGAFIAATAAALAGRSRDT</sequence>
<dbReference type="AlphaFoldDB" id="A0A1V2H2U9"/>
<keyword evidence="3" id="KW-1185">Reference proteome</keyword>
<proteinExistence type="predicted"/>
<comment type="caution">
    <text evidence="2">The sequence shown here is derived from an EMBL/GenBank/DDBJ whole genome shotgun (WGS) entry which is preliminary data.</text>
</comment>
<dbReference type="Proteomes" id="UP000188879">
    <property type="component" value="Unassembled WGS sequence"/>
</dbReference>
<evidence type="ECO:0000256" key="1">
    <source>
        <dbReference type="SAM" id="Phobius"/>
    </source>
</evidence>
<evidence type="ECO:0000313" key="3">
    <source>
        <dbReference type="Proteomes" id="UP000188879"/>
    </source>
</evidence>
<evidence type="ECO:0000313" key="2">
    <source>
        <dbReference type="EMBL" id="ONG51804.1"/>
    </source>
</evidence>
<organism evidence="2 3">
    <name type="scientific">Teichococcus deserti</name>
    <dbReference type="NCBI Taxonomy" id="1817963"/>
    <lineage>
        <taxon>Bacteria</taxon>
        <taxon>Pseudomonadati</taxon>
        <taxon>Pseudomonadota</taxon>
        <taxon>Alphaproteobacteria</taxon>
        <taxon>Acetobacterales</taxon>
        <taxon>Roseomonadaceae</taxon>
        <taxon>Roseomonas</taxon>
    </lineage>
</organism>
<feature type="transmembrane region" description="Helical" evidence="1">
    <location>
        <begin position="253"/>
        <end position="274"/>
    </location>
</feature>
<reference evidence="2 3" key="1">
    <citation type="submission" date="2016-10" db="EMBL/GenBank/DDBJ databases">
        <title>Draft Genome sequence of Roseomonas sp. strain M3.</title>
        <authorList>
            <person name="Subhash Y."/>
            <person name="Lee S."/>
        </authorList>
    </citation>
    <scope>NUCLEOTIDE SEQUENCE [LARGE SCALE GENOMIC DNA]</scope>
    <source>
        <strain evidence="2 3">M3</strain>
    </source>
</reference>
<evidence type="ECO:0008006" key="4">
    <source>
        <dbReference type="Google" id="ProtNLM"/>
    </source>
</evidence>
<feature type="transmembrane region" description="Helical" evidence="1">
    <location>
        <begin position="105"/>
        <end position="126"/>
    </location>
</feature>